<proteinExistence type="predicted"/>
<feature type="compositionally biased region" description="Low complexity" evidence="1">
    <location>
        <begin position="246"/>
        <end position="256"/>
    </location>
</feature>
<feature type="region of interest" description="Disordered" evidence="1">
    <location>
        <begin position="225"/>
        <end position="257"/>
    </location>
</feature>
<dbReference type="AlphaFoldDB" id="A0A4U7KY71"/>
<evidence type="ECO:0000313" key="2">
    <source>
        <dbReference type="EMBL" id="TKY89781.1"/>
    </source>
</evidence>
<dbReference type="Proteomes" id="UP000306050">
    <property type="component" value="Chromosome SGRAM_10"/>
</dbReference>
<sequence>MSDDWDIGDLNLLEWSQDLNRALLGLPFRLLRSIDQESACFLYKLVFSSSRKEAGLLLLDCDACNASYEGVSLRTLDRRTQVFSKAASRSDDAAHLGDIIAAIHHALDPRTAFDSSLKTTIGLESTRFSSSLSISVKSKRDDDVVDCGLKTSFDLDPLDHASSANMISAHFIRPLLHLADVFARCASQQQLDRIHQQPVSGSSPAASSDSLELLRRSALVNAKLAVGPLHPLSPRNQDGNKGDNGTDGNNDNTGNDMISSVTTIAALRSAATSDLDDDADMLFFGPPPGLKPPLRQSRTARIASSQVMQGKSLSSPSRTLSAGSEDGDRTLTAPLGSAAAASTCANPAHASPSSVPRRNASTLNTQEGSDSDPDSDSDTSEEDSLPFLTSTPSKEDSRTNQTLSSPVPAVEHIQTRASRASHRTAPKTPEPTLPPPSFVPTSSQISPSSSNAARDEQKRRREHIASIKRGNADPSLRSTSTNSPNKAAKPVVSTRKRARF</sequence>
<evidence type="ECO:0000313" key="3">
    <source>
        <dbReference type="Proteomes" id="UP000306050"/>
    </source>
</evidence>
<reference evidence="2 3" key="1">
    <citation type="submission" date="2019-05" db="EMBL/GenBank/DDBJ databases">
        <title>Sporisorium graminicola CBS 10092 draft sequencing and annotation.</title>
        <authorList>
            <person name="Solano-Gonzalez S."/>
            <person name="Caddick M.X."/>
            <person name="Darby A."/>
        </authorList>
    </citation>
    <scope>NUCLEOTIDE SEQUENCE [LARGE SCALE GENOMIC DNA]</scope>
    <source>
        <strain evidence="2 3">CBS 10092</strain>
    </source>
</reference>
<dbReference type="OrthoDB" id="2556457at2759"/>
<feature type="compositionally biased region" description="Low complexity" evidence="1">
    <location>
        <begin position="439"/>
        <end position="450"/>
    </location>
</feature>
<protein>
    <submittedName>
        <fullName evidence="2">Uncharacterized protein</fullName>
    </submittedName>
</protein>
<feature type="region of interest" description="Disordered" evidence="1">
    <location>
        <begin position="283"/>
        <end position="500"/>
    </location>
</feature>
<gene>
    <name evidence="2" type="ORF">EX895_001078</name>
</gene>
<dbReference type="GeneID" id="40723973"/>
<dbReference type="KEGG" id="sgra:EX895_001078"/>
<dbReference type="EMBL" id="SRRM01000003">
    <property type="protein sequence ID" value="TKY89781.1"/>
    <property type="molecule type" value="Genomic_DNA"/>
</dbReference>
<organism evidence="2 3">
    <name type="scientific">Sporisorium graminicola</name>
    <dbReference type="NCBI Taxonomy" id="280036"/>
    <lineage>
        <taxon>Eukaryota</taxon>
        <taxon>Fungi</taxon>
        <taxon>Dikarya</taxon>
        <taxon>Basidiomycota</taxon>
        <taxon>Ustilaginomycotina</taxon>
        <taxon>Ustilaginomycetes</taxon>
        <taxon>Ustilaginales</taxon>
        <taxon>Ustilaginaceae</taxon>
        <taxon>Sporisorium</taxon>
    </lineage>
</organism>
<feature type="compositionally biased region" description="Acidic residues" evidence="1">
    <location>
        <begin position="369"/>
        <end position="384"/>
    </location>
</feature>
<name>A0A4U7KY71_9BASI</name>
<feature type="compositionally biased region" description="Polar residues" evidence="1">
    <location>
        <begin position="476"/>
        <end position="485"/>
    </location>
</feature>
<feature type="compositionally biased region" description="Polar residues" evidence="1">
    <location>
        <begin position="296"/>
        <end position="322"/>
    </location>
</feature>
<dbReference type="RefSeq" id="XP_029741766.1">
    <property type="nucleotide sequence ID" value="XM_029881678.1"/>
</dbReference>
<feature type="compositionally biased region" description="Low complexity" evidence="1">
    <location>
        <begin position="330"/>
        <end position="351"/>
    </location>
</feature>
<keyword evidence="3" id="KW-1185">Reference proteome</keyword>
<accession>A0A4U7KY71</accession>
<feature type="compositionally biased region" description="Polar residues" evidence="1">
    <location>
        <begin position="352"/>
        <end position="368"/>
    </location>
</feature>
<feature type="compositionally biased region" description="Pro residues" evidence="1">
    <location>
        <begin position="428"/>
        <end position="438"/>
    </location>
</feature>
<evidence type="ECO:0000256" key="1">
    <source>
        <dbReference type="SAM" id="MobiDB-lite"/>
    </source>
</evidence>
<feature type="compositionally biased region" description="Basic and acidic residues" evidence="1">
    <location>
        <begin position="453"/>
        <end position="465"/>
    </location>
</feature>
<comment type="caution">
    <text evidence="2">The sequence shown here is derived from an EMBL/GenBank/DDBJ whole genome shotgun (WGS) entry which is preliminary data.</text>
</comment>